<evidence type="ECO:0000313" key="3">
    <source>
        <dbReference type="Proteomes" id="UP000027135"/>
    </source>
</evidence>
<gene>
    <name evidence="2" type="ORF">L798_00290</name>
</gene>
<evidence type="ECO:0000256" key="1">
    <source>
        <dbReference type="SAM" id="MobiDB-lite"/>
    </source>
</evidence>
<organism evidence="2 3">
    <name type="scientific">Zootermopsis nevadensis</name>
    <name type="common">Dampwood termite</name>
    <dbReference type="NCBI Taxonomy" id="136037"/>
    <lineage>
        <taxon>Eukaryota</taxon>
        <taxon>Metazoa</taxon>
        <taxon>Ecdysozoa</taxon>
        <taxon>Arthropoda</taxon>
        <taxon>Hexapoda</taxon>
        <taxon>Insecta</taxon>
        <taxon>Pterygota</taxon>
        <taxon>Neoptera</taxon>
        <taxon>Polyneoptera</taxon>
        <taxon>Dictyoptera</taxon>
        <taxon>Blattodea</taxon>
        <taxon>Blattoidea</taxon>
        <taxon>Termitoidae</taxon>
        <taxon>Termopsidae</taxon>
        <taxon>Zootermopsis</taxon>
    </lineage>
</organism>
<feature type="region of interest" description="Disordered" evidence="1">
    <location>
        <begin position="40"/>
        <end position="60"/>
    </location>
</feature>
<keyword evidence="3" id="KW-1185">Reference proteome</keyword>
<dbReference type="AlphaFoldDB" id="A0A067RIU0"/>
<proteinExistence type="predicted"/>
<name>A0A067RIU0_ZOONE</name>
<dbReference type="Proteomes" id="UP000027135">
    <property type="component" value="Unassembled WGS sequence"/>
</dbReference>
<dbReference type="EMBL" id="KK852480">
    <property type="protein sequence ID" value="KDR22953.1"/>
    <property type="molecule type" value="Genomic_DNA"/>
</dbReference>
<dbReference type="InParanoid" id="A0A067RIU0"/>
<feature type="compositionally biased region" description="Polar residues" evidence="1">
    <location>
        <begin position="83"/>
        <end position="99"/>
    </location>
</feature>
<feature type="region of interest" description="Disordered" evidence="1">
    <location>
        <begin position="82"/>
        <end position="156"/>
    </location>
</feature>
<accession>A0A067RIU0</accession>
<sequence>MKPLNILITYDYCVGVLSSRVLRLGYWSLEEMSLKRDNATLPELTEENEDERTPSTLHKPEQDSVRFKVHIVLNPVAGRHSTADVTVSGALTPTSQEVSSDVHPTPLQGPSRVCKQSRNHRASTPSLKASGSKSPRGVRRVDVASTPVQSKSRHVISGLRKRSLTFRDQR</sequence>
<reference evidence="2 3" key="1">
    <citation type="journal article" date="2014" name="Nat. Commun.">
        <title>Molecular traces of alternative social organization in a termite genome.</title>
        <authorList>
            <person name="Terrapon N."/>
            <person name="Li C."/>
            <person name="Robertson H.M."/>
            <person name="Ji L."/>
            <person name="Meng X."/>
            <person name="Booth W."/>
            <person name="Chen Z."/>
            <person name="Childers C.P."/>
            <person name="Glastad K.M."/>
            <person name="Gokhale K."/>
            <person name="Gowin J."/>
            <person name="Gronenberg W."/>
            <person name="Hermansen R.A."/>
            <person name="Hu H."/>
            <person name="Hunt B.G."/>
            <person name="Huylmans A.K."/>
            <person name="Khalil S.M."/>
            <person name="Mitchell R.D."/>
            <person name="Munoz-Torres M.C."/>
            <person name="Mustard J.A."/>
            <person name="Pan H."/>
            <person name="Reese J.T."/>
            <person name="Scharf M.E."/>
            <person name="Sun F."/>
            <person name="Vogel H."/>
            <person name="Xiao J."/>
            <person name="Yang W."/>
            <person name="Yang Z."/>
            <person name="Yang Z."/>
            <person name="Zhou J."/>
            <person name="Zhu J."/>
            <person name="Brent C.S."/>
            <person name="Elsik C.G."/>
            <person name="Goodisman M.A."/>
            <person name="Liberles D.A."/>
            <person name="Roe R.M."/>
            <person name="Vargo E.L."/>
            <person name="Vilcinskas A."/>
            <person name="Wang J."/>
            <person name="Bornberg-Bauer E."/>
            <person name="Korb J."/>
            <person name="Zhang G."/>
            <person name="Liebig J."/>
        </authorList>
    </citation>
    <scope>NUCLEOTIDE SEQUENCE [LARGE SCALE GENOMIC DNA]</scope>
    <source>
        <tissue evidence="2">Whole organism</tissue>
    </source>
</reference>
<protein>
    <submittedName>
        <fullName evidence="2">Uncharacterized protein</fullName>
    </submittedName>
</protein>
<feature type="compositionally biased region" description="Polar residues" evidence="1">
    <location>
        <begin position="122"/>
        <end position="133"/>
    </location>
</feature>
<evidence type="ECO:0000313" key="2">
    <source>
        <dbReference type="EMBL" id="KDR22953.1"/>
    </source>
</evidence>